<dbReference type="Gene3D" id="3.10.450.710">
    <property type="entry name" value="Tgt2/MlaC"/>
    <property type="match status" value="1"/>
</dbReference>
<dbReference type="Proteomes" id="UP000005522">
    <property type="component" value="Chromosome"/>
</dbReference>
<evidence type="ECO:0000313" key="1">
    <source>
        <dbReference type="EMBL" id="AIA55926.1"/>
    </source>
</evidence>
<dbReference type="GeneID" id="92932144"/>
<dbReference type="EMBL" id="CP005986">
    <property type="protein sequence ID" value="AIA55926.1"/>
    <property type="molecule type" value="Genomic_DNA"/>
</dbReference>
<name>A0A060A0Y8_ACICK</name>
<dbReference type="Pfam" id="PF05494">
    <property type="entry name" value="MlaC"/>
    <property type="match status" value="1"/>
</dbReference>
<dbReference type="PANTHER" id="PTHR36573:SF1">
    <property type="entry name" value="INTERMEMBRANE PHOSPHOLIPID TRANSPORT SYSTEM BINDING PROTEIN MLAC"/>
    <property type="match status" value="1"/>
</dbReference>
<dbReference type="NCBIfam" id="TIGR03481">
    <property type="entry name" value="HpnM"/>
    <property type="match status" value="1"/>
</dbReference>
<dbReference type="eggNOG" id="COG2854">
    <property type="taxonomic scope" value="Bacteria"/>
</dbReference>
<dbReference type="PIRSF" id="PIRSF004649">
    <property type="entry name" value="MlaC"/>
    <property type="match status" value="1"/>
</dbReference>
<protein>
    <submittedName>
        <fullName evidence="1">ABC-type transport system, auxiliary component</fullName>
    </submittedName>
</protein>
<dbReference type="AlphaFoldDB" id="A0A060A0Y8"/>
<reference evidence="1 2" key="1">
    <citation type="journal article" date="2009" name="J. Bacteriol.">
        <title>Draft genome sequence of the extremely acidophilic bacterium Acidithiobacillus caldus ATCC 51756 reveals metabolic versatility in the genus Acidithiobacillus.</title>
        <authorList>
            <person name="Valdes J."/>
            <person name="Quatrini R."/>
            <person name="Hallberg K."/>
            <person name="Dopson M."/>
            <person name="Valenzuela P.D."/>
            <person name="Holmes D.S."/>
        </authorList>
    </citation>
    <scope>NUCLEOTIDE SEQUENCE [LARGE SCALE GENOMIC DNA]</scope>
    <source>
        <strain evidence="2">ATCC 51756 / DSM 8584 / KU</strain>
    </source>
</reference>
<dbReference type="PANTHER" id="PTHR36573">
    <property type="entry name" value="INTERMEMBRANE PHOSPHOLIPID TRANSPORT SYSTEM BINDING PROTEIN MLAC"/>
    <property type="match status" value="1"/>
</dbReference>
<sequence>MQRKRLPLLFGVTAVVLGVYAPMGVAAGAVPAKATAETASEKPALGSPDGAIESLDAALLKSMELGKSAGYSRRYRVVAPVVSRVFNFERIAELTLGPDWQKLSAAQQKTFVEVLREYTIATYAGRFDSYAGEHFAIVQTQTFQPGTEGVYATLTEHDGKVHRFDYLLQKEGDDWRIVNVVADGVSDLALKRAEYTETLRKKGFDALIQHLKKQIQAYRDGDKQ</sequence>
<dbReference type="KEGG" id="acz:Acaty_c2070"/>
<dbReference type="HOGENOM" id="CLU_094502_1_1_6"/>
<gene>
    <name evidence="1" type="ORF">Acaty_c2070</name>
</gene>
<accession>A0A060A0Y8</accession>
<dbReference type="InterPro" id="IPR008869">
    <property type="entry name" value="MlaC/ttg2D"/>
</dbReference>
<organism evidence="1 2">
    <name type="scientific">Acidithiobacillus caldus (strain ATCC 51756 / DSM 8584 / KU)</name>
    <dbReference type="NCBI Taxonomy" id="637389"/>
    <lineage>
        <taxon>Bacteria</taxon>
        <taxon>Pseudomonadati</taxon>
        <taxon>Pseudomonadota</taxon>
        <taxon>Acidithiobacillia</taxon>
        <taxon>Acidithiobacillales</taxon>
        <taxon>Acidithiobacillaceae</taxon>
        <taxon>Acidithiobacillus</taxon>
    </lineage>
</organism>
<dbReference type="InterPro" id="IPR042245">
    <property type="entry name" value="Tgt2/MlaC_sf"/>
</dbReference>
<evidence type="ECO:0000313" key="2">
    <source>
        <dbReference type="Proteomes" id="UP000005522"/>
    </source>
</evidence>
<dbReference type="InterPro" id="IPR017842">
    <property type="entry name" value="Hopanoid_biosyn-assoc_HpnM"/>
</dbReference>
<dbReference type="RefSeq" id="WP_004873197.1">
    <property type="nucleotide sequence ID" value="NZ_CP005986.1"/>
</dbReference>
<proteinExistence type="predicted"/>